<dbReference type="InterPro" id="IPR004447">
    <property type="entry name" value="Peptidase_S41A"/>
</dbReference>
<feature type="transmembrane region" description="Helical" evidence="6">
    <location>
        <begin position="12"/>
        <end position="35"/>
    </location>
</feature>
<dbReference type="CDD" id="cd07560">
    <property type="entry name" value="Peptidase_S41_CPP"/>
    <property type="match status" value="1"/>
</dbReference>
<dbReference type="Gene3D" id="2.30.42.10">
    <property type="match status" value="1"/>
</dbReference>
<dbReference type="Gene3D" id="3.30.750.44">
    <property type="match status" value="1"/>
</dbReference>
<dbReference type="SMART" id="SM00245">
    <property type="entry name" value="TSPc"/>
    <property type="match status" value="1"/>
</dbReference>
<dbReference type="InterPro" id="IPR029045">
    <property type="entry name" value="ClpP/crotonase-like_dom_sf"/>
</dbReference>
<sequence length="476" mass="51852">MDKKQPKTVKRTTLIWSIIIALLVGGGLAYGVAYVQTRAVISQAQSTTASMQKIQAVYSTIEDNYYKPVSAQKVTNGAIKGMISSLNDPFSEYLDKTDATSLNNQISSSFSGIGAEVQKSGQYIKIISPIKGTPAKKAGLQPGDLIIAVNDKSIAGKSVTEAVSLMRGKIGTKVTLTLKRNNKDFKQTLTREKIPVNTVNSRVINKKIGYIQITSVSERTASELKTALKNLDKKGVKSYVLDVRDNPGGLMDQALKMSSMFLKNGKVIMRVQAKTGQQQVYKAGKKYDGGYKVTKPVAVLMNGGSASAAEIFAGALHQSANAPLIGTQSYGKGTVQTVSDFKDKSEMKITIAKWLTPNGSWINKKGLTPTYKADYPKYAYLQLINTDKTYKIEDVSTQVKTLQKELKALGYFEGKTNGYFGKTTQTAVEAYQQKNKLTVTGTADSKTILNIETKIQSQIAKNDNALKKAENVLNKK</sequence>
<dbReference type="SMART" id="SM00228">
    <property type="entry name" value="PDZ"/>
    <property type="match status" value="1"/>
</dbReference>
<dbReference type="Gene3D" id="1.10.101.10">
    <property type="entry name" value="PGBD-like superfamily/PGBD"/>
    <property type="match status" value="1"/>
</dbReference>
<evidence type="ECO:0000256" key="4">
    <source>
        <dbReference type="ARBA" id="ARBA00022825"/>
    </source>
</evidence>
<evidence type="ECO:0000256" key="2">
    <source>
        <dbReference type="ARBA" id="ARBA00022670"/>
    </source>
</evidence>
<keyword evidence="6" id="KW-0472">Membrane</keyword>
<dbReference type="Proteomes" id="UP000076244">
    <property type="component" value="Chromosome"/>
</dbReference>
<dbReference type="Pfam" id="PF22694">
    <property type="entry name" value="CtpB_N-like"/>
    <property type="match status" value="1"/>
</dbReference>
<dbReference type="InterPro" id="IPR041489">
    <property type="entry name" value="PDZ_6"/>
</dbReference>
<dbReference type="GO" id="GO:0006508">
    <property type="term" value="P:proteolysis"/>
    <property type="evidence" value="ECO:0007669"/>
    <property type="project" value="UniProtKB-KW"/>
</dbReference>
<dbReference type="EMBL" id="CP012288">
    <property type="protein sequence ID" value="AMV68055.1"/>
    <property type="molecule type" value="Genomic_DNA"/>
</dbReference>
<dbReference type="GO" id="GO:0004252">
    <property type="term" value="F:serine-type endopeptidase activity"/>
    <property type="evidence" value="ECO:0007669"/>
    <property type="project" value="UniProtKB-EC"/>
</dbReference>
<dbReference type="PANTHER" id="PTHR32060">
    <property type="entry name" value="TAIL-SPECIFIC PROTEASE"/>
    <property type="match status" value="1"/>
</dbReference>
<dbReference type="EMBL" id="CP012275">
    <property type="protein sequence ID" value="AMV62094.1"/>
    <property type="molecule type" value="Genomic_DNA"/>
</dbReference>
<dbReference type="Pfam" id="PF17820">
    <property type="entry name" value="PDZ_6"/>
    <property type="match status" value="1"/>
</dbReference>
<dbReference type="InterPro" id="IPR001478">
    <property type="entry name" value="PDZ"/>
</dbReference>
<comment type="similarity">
    <text evidence="1 5">Belongs to the peptidase S41A family.</text>
</comment>
<dbReference type="InterPro" id="IPR036034">
    <property type="entry name" value="PDZ_sf"/>
</dbReference>
<dbReference type="Gene3D" id="3.90.226.10">
    <property type="entry name" value="2-enoyl-CoA Hydratase, Chain A, domain 1"/>
    <property type="match status" value="1"/>
</dbReference>
<dbReference type="NCBIfam" id="TIGR00225">
    <property type="entry name" value="prc"/>
    <property type="match status" value="1"/>
</dbReference>
<feature type="domain" description="PDZ" evidence="7">
    <location>
        <begin position="99"/>
        <end position="167"/>
    </location>
</feature>
<dbReference type="SUPFAM" id="SSF47090">
    <property type="entry name" value="PGBD-like"/>
    <property type="match status" value="1"/>
</dbReference>
<dbReference type="AlphaFoldDB" id="A0A0R2HLJ9"/>
<dbReference type="KEGG" id="pdm:ADU72_2134"/>
<dbReference type="GO" id="GO:0030288">
    <property type="term" value="C:outer membrane-bounded periplasmic space"/>
    <property type="evidence" value="ECO:0007669"/>
    <property type="project" value="TreeGrafter"/>
</dbReference>
<dbReference type="OrthoDB" id="9812068at2"/>
<evidence type="ECO:0000259" key="7">
    <source>
        <dbReference type="PROSITE" id="PS50106"/>
    </source>
</evidence>
<accession>A0A0R2HLJ9</accession>
<protein>
    <submittedName>
        <fullName evidence="8">Carboxyl-terminal protease</fullName>
        <ecNumber evidence="8">3.4.21.102</ecNumber>
    </submittedName>
</protein>
<dbReference type="EC" id="3.4.21.102" evidence="8"/>
<gene>
    <name evidence="8" type="ORF">ADU70_0594</name>
    <name evidence="9" type="ORF">ADU72_2134</name>
</gene>
<evidence type="ECO:0000256" key="5">
    <source>
        <dbReference type="RuleBase" id="RU004404"/>
    </source>
</evidence>
<dbReference type="Pfam" id="PF01471">
    <property type="entry name" value="PG_binding_1"/>
    <property type="match status" value="1"/>
</dbReference>
<keyword evidence="3 5" id="KW-0378">Hydrolase</keyword>
<dbReference type="InterPro" id="IPR036366">
    <property type="entry name" value="PGBDSf"/>
</dbReference>
<name>A0A0R2HLJ9_9LACO</name>
<dbReference type="InterPro" id="IPR055210">
    <property type="entry name" value="CtpA/B_N"/>
</dbReference>
<evidence type="ECO:0000313" key="11">
    <source>
        <dbReference type="Proteomes" id="UP000076405"/>
    </source>
</evidence>
<keyword evidence="6" id="KW-1133">Transmembrane helix</keyword>
<evidence type="ECO:0000256" key="6">
    <source>
        <dbReference type="SAM" id="Phobius"/>
    </source>
</evidence>
<reference evidence="10 11" key="1">
    <citation type="journal article" date="2016" name="PLoS ONE">
        <title>The Identification of Novel Diagnostic Marker Genes for the Detection of Beer Spoiling Pediococcus damnosus Strains Using the BlAst Diagnostic Gene findEr.</title>
        <authorList>
            <person name="Behr J."/>
            <person name="Geissler A.J."/>
            <person name="Schmid J."/>
            <person name="Zehe A."/>
            <person name="Vogel R.F."/>
        </authorList>
    </citation>
    <scope>NUCLEOTIDE SEQUENCE [LARGE SCALE GENOMIC DNA]</scope>
    <source>
        <strain evidence="8 11">TMW 2.1533</strain>
        <strain evidence="9 10">TMW 2.1535</strain>
    </source>
</reference>
<keyword evidence="2 5" id="KW-0645">Protease</keyword>
<dbReference type="FunFam" id="2.30.42.10:FF:000063">
    <property type="entry name" value="Peptidase, S41 family"/>
    <property type="match status" value="1"/>
</dbReference>
<keyword evidence="6" id="KW-0812">Transmembrane</keyword>
<keyword evidence="10" id="KW-1185">Reference proteome</keyword>
<dbReference type="Proteomes" id="UP000076405">
    <property type="component" value="Chromosome"/>
</dbReference>
<dbReference type="PROSITE" id="PS50106">
    <property type="entry name" value="PDZ"/>
    <property type="match status" value="1"/>
</dbReference>
<evidence type="ECO:0000256" key="1">
    <source>
        <dbReference type="ARBA" id="ARBA00009179"/>
    </source>
</evidence>
<evidence type="ECO:0000256" key="3">
    <source>
        <dbReference type="ARBA" id="ARBA00022801"/>
    </source>
</evidence>
<evidence type="ECO:0000313" key="10">
    <source>
        <dbReference type="Proteomes" id="UP000076244"/>
    </source>
</evidence>
<evidence type="ECO:0000313" key="9">
    <source>
        <dbReference type="EMBL" id="AMV68055.1"/>
    </source>
</evidence>
<dbReference type="CDD" id="cd06782">
    <property type="entry name" value="cpPDZ_CPP-like"/>
    <property type="match status" value="1"/>
</dbReference>
<organism evidence="8 11">
    <name type="scientific">Pediococcus damnosus</name>
    <dbReference type="NCBI Taxonomy" id="51663"/>
    <lineage>
        <taxon>Bacteria</taxon>
        <taxon>Bacillati</taxon>
        <taxon>Bacillota</taxon>
        <taxon>Bacilli</taxon>
        <taxon>Lactobacillales</taxon>
        <taxon>Lactobacillaceae</taxon>
        <taxon>Pediococcus</taxon>
    </lineage>
</organism>
<dbReference type="PANTHER" id="PTHR32060:SF30">
    <property type="entry name" value="CARBOXY-TERMINAL PROCESSING PROTEASE CTPA"/>
    <property type="match status" value="1"/>
</dbReference>
<dbReference type="SUPFAM" id="SSF50156">
    <property type="entry name" value="PDZ domain-like"/>
    <property type="match status" value="1"/>
</dbReference>
<dbReference type="SUPFAM" id="SSF52096">
    <property type="entry name" value="ClpP/crotonase"/>
    <property type="match status" value="1"/>
</dbReference>
<dbReference type="Pfam" id="PF03572">
    <property type="entry name" value="Peptidase_S41"/>
    <property type="match status" value="1"/>
</dbReference>
<dbReference type="GO" id="GO:0007165">
    <property type="term" value="P:signal transduction"/>
    <property type="evidence" value="ECO:0007669"/>
    <property type="project" value="TreeGrafter"/>
</dbReference>
<dbReference type="InterPro" id="IPR002477">
    <property type="entry name" value="Peptidoglycan-bd-like"/>
</dbReference>
<evidence type="ECO:0000313" key="8">
    <source>
        <dbReference type="EMBL" id="AMV62094.1"/>
    </source>
</evidence>
<dbReference type="InterPro" id="IPR005151">
    <property type="entry name" value="Tail-specific_protease"/>
</dbReference>
<dbReference type="InterPro" id="IPR036365">
    <property type="entry name" value="PGBD-like_sf"/>
</dbReference>
<keyword evidence="4 5" id="KW-0720">Serine protease</keyword>
<dbReference type="RefSeq" id="WP_056986001.1">
    <property type="nucleotide sequence ID" value="NZ_BAAAXI010000187.1"/>
</dbReference>
<dbReference type="GeneID" id="57277295"/>
<proteinExistence type="inferred from homology"/>